<dbReference type="RefSeq" id="WP_016197006.1">
    <property type="nucleotide sequence ID" value="NZ_AQPN01000133.1"/>
</dbReference>
<protein>
    <submittedName>
        <fullName evidence="10">Efflux ABC transporter, permease protein</fullName>
    </submittedName>
</protein>
<evidence type="ECO:0000256" key="1">
    <source>
        <dbReference type="ARBA" id="ARBA00004651"/>
    </source>
</evidence>
<comment type="subcellular location">
    <subcellularLocation>
        <location evidence="1">Cell membrane</location>
        <topology evidence="1">Multi-pass membrane protein</topology>
    </subcellularLocation>
</comment>
<feature type="transmembrane region" description="Helical" evidence="7">
    <location>
        <begin position="18"/>
        <end position="37"/>
    </location>
</feature>
<dbReference type="PANTHER" id="PTHR43738:SF2">
    <property type="entry name" value="ABC TRANSPORTER PERMEASE"/>
    <property type="match status" value="1"/>
</dbReference>
<dbReference type="InterPro" id="IPR003838">
    <property type="entry name" value="ABC3_permease_C"/>
</dbReference>
<name>R9GMW0_9SPHI</name>
<evidence type="ECO:0000256" key="2">
    <source>
        <dbReference type="ARBA" id="ARBA00022475"/>
    </source>
</evidence>
<dbReference type="InterPro" id="IPR025857">
    <property type="entry name" value="MacB_PCD"/>
</dbReference>
<dbReference type="OrthoDB" id="9784014at2"/>
<reference evidence="10 11" key="1">
    <citation type="journal article" date="2013" name="Genome Announc.">
        <title>Draft Genome Sequence of Arcticibacter svalbardensis Strain MN12-7T, a Member of the Family Sphingobacteriaceae Isolated from an Arctic Soil Sample.</title>
        <authorList>
            <person name="Shivaji S."/>
            <person name="Ara S."/>
            <person name="Prasad S."/>
            <person name="Manasa B.P."/>
            <person name="Begum Z."/>
            <person name="Singh A."/>
            <person name="Kumar Pinnaka A."/>
        </authorList>
    </citation>
    <scope>NUCLEOTIDE SEQUENCE [LARGE SCALE GENOMIC DNA]</scope>
    <source>
        <strain evidence="10 11">MN12-7</strain>
    </source>
</reference>
<gene>
    <name evidence="10" type="ORF">ADIARSV_3781</name>
</gene>
<evidence type="ECO:0000259" key="9">
    <source>
        <dbReference type="Pfam" id="PF12704"/>
    </source>
</evidence>
<dbReference type="AlphaFoldDB" id="R9GMW0"/>
<evidence type="ECO:0000313" key="10">
    <source>
        <dbReference type="EMBL" id="EOR93046.1"/>
    </source>
</evidence>
<feature type="transmembrane region" description="Helical" evidence="7">
    <location>
        <begin position="380"/>
        <end position="402"/>
    </location>
</feature>
<feature type="transmembrane region" description="Helical" evidence="7">
    <location>
        <begin position="289"/>
        <end position="309"/>
    </location>
</feature>
<evidence type="ECO:0000256" key="6">
    <source>
        <dbReference type="SAM" id="MobiDB-lite"/>
    </source>
</evidence>
<evidence type="ECO:0000256" key="5">
    <source>
        <dbReference type="ARBA" id="ARBA00023136"/>
    </source>
</evidence>
<proteinExistence type="predicted"/>
<keyword evidence="5 7" id="KW-0472">Membrane</keyword>
<dbReference type="PANTHER" id="PTHR43738">
    <property type="entry name" value="ABC TRANSPORTER, MEMBRANE PROTEIN"/>
    <property type="match status" value="1"/>
</dbReference>
<dbReference type="STRING" id="1150600.ADIARSV_3781"/>
<evidence type="ECO:0000256" key="7">
    <source>
        <dbReference type="SAM" id="Phobius"/>
    </source>
</evidence>
<dbReference type="Pfam" id="PF02687">
    <property type="entry name" value="FtsX"/>
    <property type="match status" value="1"/>
</dbReference>
<dbReference type="InterPro" id="IPR051125">
    <property type="entry name" value="ABC-4/HrtB_transporter"/>
</dbReference>
<accession>R9GMW0</accession>
<feature type="region of interest" description="Disordered" evidence="6">
    <location>
        <begin position="205"/>
        <end position="231"/>
    </location>
</feature>
<keyword evidence="3 7" id="KW-0812">Transmembrane</keyword>
<dbReference type="PATRIC" id="fig|1150600.3.peg.3748"/>
<feature type="transmembrane region" description="Helical" evidence="7">
    <location>
        <begin position="329"/>
        <end position="356"/>
    </location>
</feature>
<dbReference type="eggNOG" id="COG4591">
    <property type="taxonomic scope" value="Bacteria"/>
</dbReference>
<dbReference type="Proteomes" id="UP000014174">
    <property type="component" value="Unassembled WGS sequence"/>
</dbReference>
<feature type="domain" description="MacB-like periplasmic core" evidence="9">
    <location>
        <begin position="19"/>
        <end position="200"/>
    </location>
</feature>
<keyword evidence="2" id="KW-1003">Cell membrane</keyword>
<keyword evidence="4 7" id="KW-1133">Transmembrane helix</keyword>
<feature type="domain" description="ABC3 transporter permease C-terminal" evidence="8">
    <location>
        <begin position="289"/>
        <end position="404"/>
    </location>
</feature>
<organism evidence="10 11">
    <name type="scientific">Arcticibacter svalbardensis MN12-7</name>
    <dbReference type="NCBI Taxonomy" id="1150600"/>
    <lineage>
        <taxon>Bacteria</taxon>
        <taxon>Pseudomonadati</taxon>
        <taxon>Bacteroidota</taxon>
        <taxon>Sphingobacteriia</taxon>
        <taxon>Sphingobacteriales</taxon>
        <taxon>Sphingobacteriaceae</taxon>
        <taxon>Arcticibacter</taxon>
    </lineage>
</organism>
<dbReference type="EMBL" id="AQPN01000133">
    <property type="protein sequence ID" value="EOR93046.1"/>
    <property type="molecule type" value="Genomic_DNA"/>
</dbReference>
<evidence type="ECO:0000256" key="4">
    <source>
        <dbReference type="ARBA" id="ARBA00022989"/>
    </source>
</evidence>
<comment type="caution">
    <text evidence="10">The sequence shown here is derived from an EMBL/GenBank/DDBJ whole genome shotgun (WGS) entry which is preliminary data.</text>
</comment>
<dbReference type="GO" id="GO:0005886">
    <property type="term" value="C:plasma membrane"/>
    <property type="evidence" value="ECO:0007669"/>
    <property type="project" value="UniProtKB-SubCell"/>
</dbReference>
<sequence length="413" mass="45142">MRLITISWKNLLSNPLTFLLNCLLISFGVGILTLLLISSTQFKDKLENNSKDIDLVVGAKGSPLQLILSSIYYIDFPTGNISLTDAQELARNPMVKRAVPLGLGDNYNGFRIVGTDTSFINLYDLSLAKGNYWSKEFEVTIGASVSSSLNLKVGDKFFGSHGLTSDQDEHKSHPYIVSGVLTLQGNVTDNLILTDLSSIWSMHDEGEESEHTSTANSEAFSHGEAAVESKDTGSKEITSLLIQYYSPMSVVLFPRFVNKSTNMQAASPALESARLFSIIGIGIDTLKWFAGFIMFIATVSVFVSVYNSLKERKYDLAVMRIMGASKEKIFLIIIMEGVLLTCIGSIAGILLGHFLLEVIGNSQGVTQTRLTGVYLMFDEIYLIITGICIGIVAAIIPAIQAYRSDIAKIISKN</sequence>
<evidence type="ECO:0000313" key="11">
    <source>
        <dbReference type="Proteomes" id="UP000014174"/>
    </source>
</evidence>
<evidence type="ECO:0000259" key="8">
    <source>
        <dbReference type="Pfam" id="PF02687"/>
    </source>
</evidence>
<keyword evidence="11" id="KW-1185">Reference proteome</keyword>
<dbReference type="Pfam" id="PF12704">
    <property type="entry name" value="MacB_PCD"/>
    <property type="match status" value="1"/>
</dbReference>
<evidence type="ECO:0000256" key="3">
    <source>
        <dbReference type="ARBA" id="ARBA00022692"/>
    </source>
</evidence>